<keyword evidence="4" id="KW-1185">Reference proteome</keyword>
<dbReference type="PANTHER" id="PTHR34075:SF5">
    <property type="entry name" value="BLR3430 PROTEIN"/>
    <property type="match status" value="1"/>
</dbReference>
<evidence type="ECO:0000313" key="4">
    <source>
        <dbReference type="Proteomes" id="UP000234328"/>
    </source>
</evidence>
<accession>A0A2N4ULQ4</accession>
<protein>
    <recommendedName>
        <fullName evidence="5">Zn-ribbon domain-containing OB-fold protein</fullName>
    </recommendedName>
</protein>
<sequence>MSPGLPKPIANADSQPYWDAARERRLVIRKCNSCSALHFMPRHMCPECWSDQLEWVDSKGKGTVHSFSIIRRVSDPAFAHKVPYVTALIDLDEGPRMMANILGNDALSVQIGDRVTLTFEDRGDGALLPQFVRASNGGAA</sequence>
<evidence type="ECO:0000259" key="2">
    <source>
        <dbReference type="Pfam" id="PF12172"/>
    </source>
</evidence>
<dbReference type="AlphaFoldDB" id="A0A2N4ULQ4"/>
<comment type="caution">
    <text evidence="3">The sequence shown here is derived from an EMBL/GenBank/DDBJ whole genome shotgun (WGS) entry which is preliminary data.</text>
</comment>
<dbReference type="InterPro" id="IPR002878">
    <property type="entry name" value="ChsH2_C"/>
</dbReference>
<dbReference type="Proteomes" id="UP000234328">
    <property type="component" value="Unassembled WGS sequence"/>
</dbReference>
<proteinExistence type="predicted"/>
<dbReference type="Pfam" id="PF12172">
    <property type="entry name" value="zf-ChsH2"/>
    <property type="match status" value="1"/>
</dbReference>
<feature type="domain" description="ChsH2 C-terminal OB-fold" evidence="1">
    <location>
        <begin position="55"/>
        <end position="120"/>
    </location>
</feature>
<evidence type="ECO:0008006" key="5">
    <source>
        <dbReference type="Google" id="ProtNLM"/>
    </source>
</evidence>
<name>A0A2N4ULQ4_9BURK</name>
<dbReference type="InterPro" id="IPR052513">
    <property type="entry name" value="Thioester_dehydratase-like"/>
</dbReference>
<evidence type="ECO:0000259" key="1">
    <source>
        <dbReference type="Pfam" id="PF01796"/>
    </source>
</evidence>
<evidence type="ECO:0000313" key="3">
    <source>
        <dbReference type="EMBL" id="PLC55952.1"/>
    </source>
</evidence>
<dbReference type="EMBL" id="PDNV01000001">
    <property type="protein sequence ID" value="PLC55952.1"/>
    <property type="molecule type" value="Genomic_DNA"/>
</dbReference>
<dbReference type="OrthoDB" id="5514845at2"/>
<dbReference type="SUPFAM" id="SSF50249">
    <property type="entry name" value="Nucleic acid-binding proteins"/>
    <property type="match status" value="1"/>
</dbReference>
<reference evidence="3 4" key="1">
    <citation type="submission" date="2017-10" db="EMBL/GenBank/DDBJ databases">
        <title>Two draft genome sequences of Pusillimonas sp. strains isolated from a nitrate- and radionuclide-contaminated groundwater in Russia.</title>
        <authorList>
            <person name="Grouzdev D.S."/>
            <person name="Tourova T.P."/>
            <person name="Goeva M.A."/>
            <person name="Babich T.L."/>
            <person name="Sokolova D.S."/>
            <person name="Abdullin R."/>
            <person name="Poltaraus A.B."/>
            <person name="Toshchakov S.V."/>
            <person name="Nazina T.N."/>
        </authorList>
    </citation>
    <scope>NUCLEOTIDE SEQUENCE [LARGE SCALE GENOMIC DNA]</scope>
    <source>
        <strain evidence="3 4">JR1/69-2-13</strain>
    </source>
</reference>
<dbReference type="InterPro" id="IPR022002">
    <property type="entry name" value="ChsH2_Znr"/>
</dbReference>
<feature type="domain" description="ChsH2 rubredoxin-like zinc ribbon" evidence="2">
    <location>
        <begin position="18"/>
        <end position="54"/>
    </location>
</feature>
<dbReference type="PANTHER" id="PTHR34075">
    <property type="entry name" value="BLR3430 PROTEIN"/>
    <property type="match status" value="1"/>
</dbReference>
<organism evidence="3 4">
    <name type="scientific">Pollutimonas nitritireducens</name>
    <dbReference type="NCBI Taxonomy" id="2045209"/>
    <lineage>
        <taxon>Bacteria</taxon>
        <taxon>Pseudomonadati</taxon>
        <taxon>Pseudomonadota</taxon>
        <taxon>Betaproteobacteria</taxon>
        <taxon>Burkholderiales</taxon>
        <taxon>Alcaligenaceae</taxon>
        <taxon>Pollutimonas</taxon>
    </lineage>
</organism>
<dbReference type="Pfam" id="PF01796">
    <property type="entry name" value="OB_ChsH2_C"/>
    <property type="match status" value="1"/>
</dbReference>
<dbReference type="Gene3D" id="6.10.30.10">
    <property type="match status" value="1"/>
</dbReference>
<dbReference type="InterPro" id="IPR012340">
    <property type="entry name" value="NA-bd_OB-fold"/>
</dbReference>
<gene>
    <name evidence="3" type="ORF">CR155_02455</name>
</gene>